<evidence type="ECO:0000313" key="20">
    <source>
        <dbReference type="Proteomes" id="UP000248783"/>
    </source>
</evidence>
<dbReference type="Proteomes" id="UP000248783">
    <property type="component" value="Unassembled WGS sequence"/>
</dbReference>
<evidence type="ECO:0000256" key="13">
    <source>
        <dbReference type="ARBA" id="ARBA00025217"/>
    </source>
</evidence>
<dbReference type="AlphaFoldDB" id="A0A2W5Y9J4"/>
<dbReference type="GO" id="GO:0002161">
    <property type="term" value="F:aminoacyl-tRNA deacylase activity"/>
    <property type="evidence" value="ECO:0007669"/>
    <property type="project" value="InterPro"/>
</dbReference>
<dbReference type="InterPro" id="IPR009008">
    <property type="entry name" value="Val/Leu/Ile-tRNA-synth_edit"/>
</dbReference>
<evidence type="ECO:0000313" key="19">
    <source>
        <dbReference type="EMBL" id="PZR55344.1"/>
    </source>
</evidence>
<dbReference type="NCBIfam" id="TIGR00392">
    <property type="entry name" value="ileS"/>
    <property type="match status" value="1"/>
</dbReference>
<dbReference type="InterPro" id="IPR009080">
    <property type="entry name" value="tRNAsynth_Ia_anticodon-bd"/>
</dbReference>
<dbReference type="CDD" id="cd07961">
    <property type="entry name" value="Anticodon_Ia_Ile_ABEc"/>
    <property type="match status" value="1"/>
</dbReference>
<evidence type="ECO:0000256" key="7">
    <source>
        <dbReference type="ARBA" id="ARBA00022723"/>
    </source>
</evidence>
<evidence type="ECO:0000256" key="9">
    <source>
        <dbReference type="ARBA" id="ARBA00022833"/>
    </source>
</evidence>
<evidence type="ECO:0000256" key="4">
    <source>
        <dbReference type="ARBA" id="ARBA00011245"/>
    </source>
</evidence>
<dbReference type="GO" id="GO:0005524">
    <property type="term" value="F:ATP binding"/>
    <property type="evidence" value="ECO:0007669"/>
    <property type="project" value="UniProtKB-UniRule"/>
</dbReference>
<dbReference type="InterPro" id="IPR023586">
    <property type="entry name" value="Ile-tRNA-ligase_type2"/>
</dbReference>
<dbReference type="EC" id="6.1.1.5" evidence="15"/>
<feature type="short sequence motif" description="'KMSKS' region" evidence="15">
    <location>
        <begin position="662"/>
        <end position="666"/>
    </location>
</feature>
<feature type="domain" description="Methionyl/Valyl/Leucyl/Isoleucyl-tRNA synthetase anticodon-binding" evidence="18">
    <location>
        <begin position="755"/>
        <end position="896"/>
    </location>
</feature>
<dbReference type="GO" id="GO:0000049">
    <property type="term" value="F:tRNA binding"/>
    <property type="evidence" value="ECO:0007669"/>
    <property type="project" value="InterPro"/>
</dbReference>
<feature type="short sequence motif" description="'HIGH' region" evidence="15">
    <location>
        <begin position="72"/>
        <end position="82"/>
    </location>
</feature>
<evidence type="ECO:0000256" key="14">
    <source>
        <dbReference type="ARBA" id="ARBA00048359"/>
    </source>
</evidence>
<dbReference type="RefSeq" id="WP_111249708.1">
    <property type="nucleotide sequence ID" value="NZ_QKWH01000001.1"/>
</dbReference>
<keyword evidence="9 15" id="KW-0862">Zinc</keyword>
<dbReference type="PROSITE" id="PS00178">
    <property type="entry name" value="AA_TRNA_LIGASE_I"/>
    <property type="match status" value="1"/>
</dbReference>
<dbReference type="Gene3D" id="1.10.730.10">
    <property type="entry name" value="Isoleucyl-tRNA Synthetase, Domain 1"/>
    <property type="match status" value="1"/>
</dbReference>
<dbReference type="PANTHER" id="PTHR42780:SF1">
    <property type="entry name" value="ISOLEUCINE--TRNA LIGASE, CYTOPLASMIC"/>
    <property type="match status" value="1"/>
</dbReference>
<dbReference type="FunFam" id="3.40.50.620:FF:000063">
    <property type="entry name" value="Isoleucine--tRNA ligase"/>
    <property type="match status" value="1"/>
</dbReference>
<feature type="binding site" evidence="15">
    <location>
        <position position="665"/>
    </location>
    <ligand>
        <name>ATP</name>
        <dbReference type="ChEBI" id="CHEBI:30616"/>
    </ligand>
</feature>
<keyword evidence="11 15" id="KW-0648">Protein biosynthesis</keyword>
<dbReference type="Gene3D" id="3.90.740.10">
    <property type="entry name" value="Valyl/Leucyl/Isoleucyl-tRNA synthetase, editing domain"/>
    <property type="match status" value="1"/>
</dbReference>
<evidence type="ECO:0000256" key="5">
    <source>
        <dbReference type="ARBA" id="ARBA00022490"/>
    </source>
</evidence>
<dbReference type="SUPFAM" id="SSF47323">
    <property type="entry name" value="Anticodon-binding domain of a subclass of class I aminoacyl-tRNA synthetases"/>
    <property type="match status" value="1"/>
</dbReference>
<dbReference type="InterPro" id="IPR002300">
    <property type="entry name" value="aa-tRNA-synth_Ia"/>
</dbReference>
<dbReference type="GO" id="GO:0005737">
    <property type="term" value="C:cytoplasm"/>
    <property type="evidence" value="ECO:0007669"/>
    <property type="project" value="UniProtKB-SubCell"/>
</dbReference>
<dbReference type="GO" id="GO:0006428">
    <property type="term" value="P:isoleucyl-tRNA aminoacylation"/>
    <property type="evidence" value="ECO:0007669"/>
    <property type="project" value="UniProtKB-UniRule"/>
</dbReference>
<dbReference type="SUPFAM" id="SSF52374">
    <property type="entry name" value="Nucleotidylyl transferase"/>
    <property type="match status" value="1"/>
</dbReference>
<evidence type="ECO:0000256" key="15">
    <source>
        <dbReference type="HAMAP-Rule" id="MF_02003"/>
    </source>
</evidence>
<evidence type="ECO:0000256" key="3">
    <source>
        <dbReference type="ARBA" id="ARBA00007078"/>
    </source>
</evidence>
<keyword evidence="20" id="KW-1185">Reference proteome</keyword>
<dbReference type="InterPro" id="IPR001412">
    <property type="entry name" value="aa-tRNA-synth_I_CS"/>
</dbReference>
<gene>
    <name evidence="15" type="primary">ileS</name>
    <name evidence="19" type="ORF">DNL40_02965</name>
</gene>
<feature type="domain" description="Aminoacyl-tRNA synthetase class Ia" evidence="17">
    <location>
        <begin position="38"/>
        <end position="696"/>
    </location>
</feature>
<dbReference type="FunFam" id="3.40.50.620:FF:000075">
    <property type="entry name" value="Isoleucine--tRNA ligase"/>
    <property type="match status" value="1"/>
</dbReference>
<accession>A0A2W5Y9J4</accession>
<evidence type="ECO:0000256" key="10">
    <source>
        <dbReference type="ARBA" id="ARBA00022840"/>
    </source>
</evidence>
<name>A0A2W5Y9J4_9MICO</name>
<keyword evidence="12 15" id="KW-0030">Aminoacyl-tRNA synthetase</keyword>
<feature type="region of interest" description="Disordered" evidence="16">
    <location>
        <begin position="1"/>
        <end position="28"/>
    </location>
</feature>
<sequence length="1115" mass="124134">MVYPLHRSADAPSSTPDHPGAAFGIPASPDLPAIEREILGFWEQDDTFRASVEKNPAGPDGSNEFVFYDGPPFANGLPHYGHLLTGYAKDVVPRYQTMRGKRVERRFGWDTHGLPAELEAMSQLGIKTKDEILELGIEKFNEACRASVLRYTDEWRDYVTRQARWVDFDHDYKTLNLSYMESVMWGFKQLYDKGLVYEGFRVLPYCWNDQTPLSNHELRMDDDVYQQRQDPAVTVGFRLTSGTADGAVQAGDLVLIWTTTPWTLPSNLLVTVGADIEYVVVRSSFTGRPERYLLATDRLAAYERELKDEGVESIEEQVVARLRGSDLVGLGYQPPFGYYAGHDRAHRVVEADYVTTTDGTGVVHNAAAFGEEDKVVTDREGVAPVLPVGPDGKFTFPVVDYEGMQVFDANAVIIDHLKARTRVGGGADPAETGALGATTEGTVLLRRESYAHSYPHCWRCRQPLIYMGVSSWFVEVTKIKERMLELNEQISWTPEHIQHGQFGKWLENARDWSITRNRFWGSPVPVWKSDDPQYPRVDVYGSLEELQRDFGVEVTDLHRPYIDRLTRPNPDDPTGKSTMRRVEDVMDVWVDSGSMPYAQVHYPFENAEWFENHYPGDFIVEYIGQTRGWFYTLHVLATALFDRPAFRTAVSHGIVLGSDGRKMSKSLRNYPDVNEVFDRDGSDAMRWFLMSSPILRGGNLVVTEEGIRDSVRQVLLPLWSTYYFFTLYANSAKGGAGYQAQTVTAERVPGLAALDRYLLARTHDLVAQVTGQLDAYDIAGACESVREHLDVLTNWYVRTQRDRFWQEDVDAFDTLYTALEVLCRVMAPLAPLLTEEVWRGLTGGRSVHLEDFPSPTADAALVPDDDLVAAMDEVRAVVSTALGLRKANKLRVRQPLARLTVAVEDPAALADYVPLLASELNVKEVDLLQLDAGTAERFGITERLAVNARAAGPRLGRGVQAVIKAAKAGAWGRDTDGVVVVTTDDGPVPLLESEYELTTVVGEGVADGEARLAASVLPGGGFAVLDLALTPELEAEGYARDVIRDVQDARKAAGLEVSDRIDLALDVPTERIADVEAHRELVMRETLAQTLSVTHADVRAVRVTRATTIDTGAEA</sequence>
<protein>
    <recommendedName>
        <fullName evidence="15">Isoleucine--tRNA ligase</fullName>
        <ecNumber evidence="15">6.1.1.5</ecNumber>
    </recommendedName>
    <alternativeName>
        <fullName evidence="15">Isoleucyl-tRNA synthetase</fullName>
        <shortName evidence="15">IleRS</shortName>
    </alternativeName>
</protein>
<dbReference type="GO" id="GO:0008270">
    <property type="term" value="F:zinc ion binding"/>
    <property type="evidence" value="ECO:0007669"/>
    <property type="project" value="UniProtKB-UniRule"/>
</dbReference>
<dbReference type="Pfam" id="PF08264">
    <property type="entry name" value="Anticodon_1"/>
    <property type="match status" value="1"/>
</dbReference>
<dbReference type="HAMAP" id="MF_02003">
    <property type="entry name" value="Ile_tRNA_synth_type2"/>
    <property type="match status" value="1"/>
</dbReference>
<keyword evidence="10 15" id="KW-0067">ATP-binding</keyword>
<comment type="domain">
    <text evidence="15">IleRS has two distinct active sites: one for aminoacylation and one for editing. The misactivated valine is translocated from the active site to the editing site, which sterically excludes the correctly activated isoleucine. The single editing site contains two valyl binding pockets, one specific for each substrate (Val-AMP or Val-tRNA(Ile)).</text>
</comment>
<comment type="similarity">
    <text evidence="3 15">Belongs to the class-I aminoacyl-tRNA synthetase family. IleS type 2 subfamily.</text>
</comment>
<comment type="subcellular location">
    <subcellularLocation>
        <location evidence="2 15">Cytoplasm</location>
    </subcellularLocation>
</comment>
<keyword evidence="6 15" id="KW-0436">Ligase</keyword>
<evidence type="ECO:0000259" key="17">
    <source>
        <dbReference type="Pfam" id="PF00133"/>
    </source>
</evidence>
<dbReference type="InterPro" id="IPR014729">
    <property type="entry name" value="Rossmann-like_a/b/a_fold"/>
</dbReference>
<dbReference type="InterPro" id="IPR013155">
    <property type="entry name" value="M/V/L/I-tRNA-synth_anticd-bd"/>
</dbReference>
<evidence type="ECO:0000256" key="6">
    <source>
        <dbReference type="ARBA" id="ARBA00022598"/>
    </source>
</evidence>
<dbReference type="SUPFAM" id="SSF50677">
    <property type="entry name" value="ValRS/IleRS/LeuRS editing domain"/>
    <property type="match status" value="1"/>
</dbReference>
<comment type="function">
    <text evidence="13 15">Catalyzes the attachment of isoleucine to tRNA(Ile). As IleRS can inadvertently accommodate and process structurally similar amino acids such as valine, to avoid such errors it has two additional distinct tRNA(Ile)-dependent editing activities. One activity is designated as 'pretransfer' editing and involves the hydrolysis of activated Val-AMP. The other activity is designated 'posttransfer' editing and involves deacylation of mischarged Val-tRNA(Ile).</text>
</comment>
<dbReference type="InterPro" id="IPR002301">
    <property type="entry name" value="Ile-tRNA-ligase"/>
</dbReference>
<proteinExistence type="inferred from homology"/>
<keyword evidence="7 15" id="KW-0479">Metal-binding</keyword>
<keyword evidence="8 15" id="KW-0547">Nucleotide-binding</keyword>
<dbReference type="Gene3D" id="3.40.50.620">
    <property type="entry name" value="HUPs"/>
    <property type="match status" value="2"/>
</dbReference>
<evidence type="ECO:0000256" key="16">
    <source>
        <dbReference type="SAM" id="MobiDB-lite"/>
    </source>
</evidence>
<keyword evidence="5 15" id="KW-0963">Cytoplasm</keyword>
<dbReference type="PRINTS" id="PR00984">
    <property type="entry name" value="TRNASYNTHILE"/>
</dbReference>
<dbReference type="CDD" id="cd00818">
    <property type="entry name" value="IleRS_core"/>
    <property type="match status" value="1"/>
</dbReference>
<reference evidence="19 20" key="1">
    <citation type="submission" date="2018-06" db="EMBL/GenBank/DDBJ databases">
        <title>Whole genome sequencing of a novel hydrocarbon degrading bacterial strain, PW21 isolated from oil contaminated produced water sample.</title>
        <authorList>
            <person name="Nagkirti P."/>
            <person name="Shaikh A."/>
            <person name="Gowdaman V."/>
            <person name="Engineer A.E."/>
            <person name="Dagar S."/>
            <person name="Dhakephalkar P.K."/>
        </authorList>
    </citation>
    <scope>NUCLEOTIDE SEQUENCE [LARGE SCALE GENOMIC DNA]</scope>
    <source>
        <strain evidence="19 20">PW21</strain>
    </source>
</reference>
<dbReference type="EMBL" id="QKWH01000001">
    <property type="protein sequence ID" value="PZR55344.1"/>
    <property type="molecule type" value="Genomic_DNA"/>
</dbReference>
<comment type="subunit">
    <text evidence="4 15">Monomer.</text>
</comment>
<evidence type="ECO:0000256" key="12">
    <source>
        <dbReference type="ARBA" id="ARBA00023146"/>
    </source>
</evidence>
<dbReference type="PANTHER" id="PTHR42780">
    <property type="entry name" value="SOLEUCYL-TRNA SYNTHETASE"/>
    <property type="match status" value="1"/>
</dbReference>
<evidence type="ECO:0000256" key="1">
    <source>
        <dbReference type="ARBA" id="ARBA00001947"/>
    </source>
</evidence>
<dbReference type="InterPro" id="IPR033709">
    <property type="entry name" value="Anticodon_Ile_ABEc"/>
</dbReference>
<dbReference type="Pfam" id="PF19302">
    <property type="entry name" value="DUF5915"/>
    <property type="match status" value="1"/>
</dbReference>
<evidence type="ECO:0000256" key="2">
    <source>
        <dbReference type="ARBA" id="ARBA00004496"/>
    </source>
</evidence>
<evidence type="ECO:0000256" key="11">
    <source>
        <dbReference type="ARBA" id="ARBA00022917"/>
    </source>
</evidence>
<comment type="catalytic activity">
    <reaction evidence="14 15">
        <text>tRNA(Ile) + L-isoleucine + ATP = L-isoleucyl-tRNA(Ile) + AMP + diphosphate</text>
        <dbReference type="Rhea" id="RHEA:11060"/>
        <dbReference type="Rhea" id="RHEA-COMP:9666"/>
        <dbReference type="Rhea" id="RHEA-COMP:9695"/>
        <dbReference type="ChEBI" id="CHEBI:30616"/>
        <dbReference type="ChEBI" id="CHEBI:33019"/>
        <dbReference type="ChEBI" id="CHEBI:58045"/>
        <dbReference type="ChEBI" id="CHEBI:78442"/>
        <dbReference type="ChEBI" id="CHEBI:78528"/>
        <dbReference type="ChEBI" id="CHEBI:456215"/>
        <dbReference type="EC" id="6.1.1.5"/>
    </reaction>
</comment>
<dbReference type="GO" id="GO:0004822">
    <property type="term" value="F:isoleucine-tRNA ligase activity"/>
    <property type="evidence" value="ECO:0007669"/>
    <property type="project" value="UniProtKB-UniRule"/>
</dbReference>
<dbReference type="Pfam" id="PF00133">
    <property type="entry name" value="tRNA-synt_1"/>
    <property type="match status" value="1"/>
</dbReference>
<comment type="cofactor">
    <cofactor evidence="1 15">
        <name>Zn(2+)</name>
        <dbReference type="ChEBI" id="CHEBI:29105"/>
    </cofactor>
</comment>
<organism evidence="19 20">
    <name type="scientific">Xylanimonas oleitrophica</name>
    <dbReference type="NCBI Taxonomy" id="2607479"/>
    <lineage>
        <taxon>Bacteria</taxon>
        <taxon>Bacillati</taxon>
        <taxon>Actinomycetota</taxon>
        <taxon>Actinomycetes</taxon>
        <taxon>Micrococcales</taxon>
        <taxon>Promicromonosporaceae</taxon>
        <taxon>Xylanimonas</taxon>
    </lineage>
</organism>
<evidence type="ECO:0000256" key="8">
    <source>
        <dbReference type="ARBA" id="ARBA00022741"/>
    </source>
</evidence>
<comment type="caution">
    <text evidence="19">The sequence shown here is derived from an EMBL/GenBank/DDBJ whole genome shotgun (WGS) entry which is preliminary data.</text>
</comment>
<evidence type="ECO:0000259" key="18">
    <source>
        <dbReference type="Pfam" id="PF08264"/>
    </source>
</evidence>